<dbReference type="Gene3D" id="3.30.420.10">
    <property type="entry name" value="Ribonuclease H-like superfamily/Ribonuclease H"/>
    <property type="match status" value="1"/>
</dbReference>
<accession>A0A6I9TJF7</accession>
<dbReference type="InterPro" id="IPR029472">
    <property type="entry name" value="Copia-like_N"/>
</dbReference>
<dbReference type="GeneID" id="105167794"/>
<dbReference type="SUPFAM" id="SSF53098">
    <property type="entry name" value="Ribonuclease H-like"/>
    <property type="match status" value="1"/>
</dbReference>
<protein>
    <submittedName>
        <fullName evidence="3">Uncharacterized protein LOC105167794</fullName>
    </submittedName>
</protein>
<dbReference type="PANTHER" id="PTHR37610:SF40">
    <property type="entry name" value="OS01G0909600 PROTEIN"/>
    <property type="match status" value="1"/>
</dbReference>
<feature type="domain" description="Retrotransposon Copia-like N-terminal" evidence="1">
    <location>
        <begin position="14"/>
        <end position="61"/>
    </location>
</feature>
<evidence type="ECO:0000313" key="3">
    <source>
        <dbReference type="RefSeq" id="XP_011085911.1"/>
    </source>
</evidence>
<dbReference type="AlphaFoldDB" id="A0A6I9TJF7"/>
<sequence>MAEDQYQKDVLYIHPSNNSSFIPTSTTLIGSNYLTWSRAVYVALGCKMKLAFIDGSFPRPPVGSALFEQWRRADLMVTSWLWNSISKEIVEAFMYLLNDKKRQHGGQYNFSGNLEAKAVNKVENTASNSESKTDMADLVTGLLKMVKQKKNIFDPISHFVNFVHFEDQFVGNTLKPSALNFGNWIIQSGAINHVCASLSCFESYSTPSCAHFVHLPDGTKKDQETGEVVARGVLMNKLYILKSTASISLLSAAVSTPHSCGAMIDCNEFVWHKRMGHTFMSAIKHIPECKISNDFVDMQCDICPKAKQSRISFKPSLSQSLVPFELVQLDLWGPYRTPSISGYSYVLTILDDFSKSLWEFLIKHKDQVPATHCFLSHD</sequence>
<name>A0A6I9TJF7_SESIN</name>
<dbReference type="InParanoid" id="A0A6I9TJF7"/>
<dbReference type="PANTHER" id="PTHR37610">
    <property type="entry name" value="CCHC-TYPE DOMAIN-CONTAINING PROTEIN"/>
    <property type="match status" value="1"/>
</dbReference>
<dbReference type="InterPro" id="IPR012337">
    <property type="entry name" value="RNaseH-like_sf"/>
</dbReference>
<gene>
    <name evidence="3" type="primary">LOC105167794</name>
</gene>
<keyword evidence="2" id="KW-1185">Reference proteome</keyword>
<evidence type="ECO:0000313" key="2">
    <source>
        <dbReference type="Proteomes" id="UP000504604"/>
    </source>
</evidence>
<proteinExistence type="predicted"/>
<dbReference type="OrthoDB" id="5544992at2759"/>
<dbReference type="InterPro" id="IPR036397">
    <property type="entry name" value="RNaseH_sf"/>
</dbReference>
<dbReference type="KEGG" id="sind:105167794"/>
<reference evidence="3" key="1">
    <citation type="submission" date="2025-08" db="UniProtKB">
        <authorList>
            <consortium name="RefSeq"/>
        </authorList>
    </citation>
    <scope>IDENTIFICATION</scope>
</reference>
<evidence type="ECO:0000259" key="1">
    <source>
        <dbReference type="Pfam" id="PF14244"/>
    </source>
</evidence>
<dbReference type="Pfam" id="PF14244">
    <property type="entry name" value="Retrotran_gag_3"/>
    <property type="match status" value="1"/>
</dbReference>
<dbReference type="Proteomes" id="UP000504604">
    <property type="component" value="Linkage group LG8"/>
</dbReference>
<organism evidence="2 3">
    <name type="scientific">Sesamum indicum</name>
    <name type="common">Oriental sesame</name>
    <name type="synonym">Sesamum orientale</name>
    <dbReference type="NCBI Taxonomy" id="4182"/>
    <lineage>
        <taxon>Eukaryota</taxon>
        <taxon>Viridiplantae</taxon>
        <taxon>Streptophyta</taxon>
        <taxon>Embryophyta</taxon>
        <taxon>Tracheophyta</taxon>
        <taxon>Spermatophyta</taxon>
        <taxon>Magnoliopsida</taxon>
        <taxon>eudicotyledons</taxon>
        <taxon>Gunneridae</taxon>
        <taxon>Pentapetalae</taxon>
        <taxon>asterids</taxon>
        <taxon>lamiids</taxon>
        <taxon>Lamiales</taxon>
        <taxon>Pedaliaceae</taxon>
        <taxon>Sesamum</taxon>
    </lineage>
</organism>
<dbReference type="GO" id="GO:0003676">
    <property type="term" value="F:nucleic acid binding"/>
    <property type="evidence" value="ECO:0007669"/>
    <property type="project" value="InterPro"/>
</dbReference>
<dbReference type="RefSeq" id="XP_011085911.1">
    <property type="nucleotide sequence ID" value="XM_011087609.1"/>
</dbReference>